<keyword evidence="4" id="KW-0378">Hydrolase</keyword>
<evidence type="ECO:0000256" key="2">
    <source>
        <dbReference type="ARBA" id="ARBA00009559"/>
    </source>
</evidence>
<dbReference type="SUPFAM" id="SSF51110">
    <property type="entry name" value="alpha-D-mannose-specific plant lectins"/>
    <property type="match status" value="1"/>
</dbReference>
<evidence type="ECO:0008006" key="13">
    <source>
        <dbReference type="Google" id="ProtNLM"/>
    </source>
</evidence>
<feature type="transmembrane region" description="Helical" evidence="10">
    <location>
        <begin position="119"/>
        <end position="140"/>
    </location>
</feature>
<evidence type="ECO:0000256" key="7">
    <source>
        <dbReference type="ARBA" id="ARBA00023034"/>
    </source>
</evidence>
<evidence type="ECO:0000256" key="6">
    <source>
        <dbReference type="ARBA" id="ARBA00022989"/>
    </source>
</evidence>
<dbReference type="Gene3D" id="2.90.10.10">
    <property type="entry name" value="Bulb-type lectin domain"/>
    <property type="match status" value="1"/>
</dbReference>
<evidence type="ECO:0000256" key="5">
    <source>
        <dbReference type="ARBA" id="ARBA00022968"/>
    </source>
</evidence>
<name>A0A1E7EQY7_9STRA</name>
<evidence type="ECO:0000256" key="9">
    <source>
        <dbReference type="SAM" id="MobiDB-lite"/>
    </source>
</evidence>
<evidence type="ECO:0000256" key="10">
    <source>
        <dbReference type="SAM" id="Phobius"/>
    </source>
</evidence>
<keyword evidence="5" id="KW-0735">Signal-anchor</keyword>
<comment type="similarity">
    <text evidence="2">Belongs to the glycosyl hydrolase 99 family.</text>
</comment>
<feature type="compositionally biased region" description="Low complexity" evidence="9">
    <location>
        <begin position="14"/>
        <end position="30"/>
    </location>
</feature>
<keyword evidence="3 10" id="KW-0812">Transmembrane</keyword>
<keyword evidence="12" id="KW-1185">Reference proteome</keyword>
<keyword evidence="7" id="KW-0333">Golgi apparatus</keyword>
<evidence type="ECO:0000313" key="11">
    <source>
        <dbReference type="EMBL" id="OEU08315.1"/>
    </source>
</evidence>
<keyword evidence="6 10" id="KW-1133">Transmembrane helix</keyword>
<reference evidence="11 12" key="1">
    <citation type="submission" date="2016-09" db="EMBL/GenBank/DDBJ databases">
        <title>Extensive genetic diversity and differential bi-allelic expression allows diatom success in the polar Southern Ocean.</title>
        <authorList>
            <consortium name="DOE Joint Genome Institute"/>
            <person name="Mock T."/>
            <person name="Otillar R.P."/>
            <person name="Strauss J."/>
            <person name="Dupont C."/>
            <person name="Frickenhaus S."/>
            <person name="Maumus F."/>
            <person name="Mcmullan M."/>
            <person name="Sanges R."/>
            <person name="Schmutz J."/>
            <person name="Toseland A."/>
            <person name="Valas R."/>
            <person name="Veluchamy A."/>
            <person name="Ward B.J."/>
            <person name="Allen A."/>
            <person name="Barry K."/>
            <person name="Falciatore A."/>
            <person name="Ferrante M."/>
            <person name="Fortunato A.E."/>
            <person name="Gloeckner G."/>
            <person name="Gruber A."/>
            <person name="Hipkin R."/>
            <person name="Janech M."/>
            <person name="Kroth P."/>
            <person name="Leese F."/>
            <person name="Lindquist E."/>
            <person name="Lyon B.R."/>
            <person name="Martin J."/>
            <person name="Mayer C."/>
            <person name="Parker M."/>
            <person name="Quesneville H."/>
            <person name="Raymond J."/>
            <person name="Uhlig C."/>
            <person name="Valentin K.U."/>
            <person name="Worden A.Z."/>
            <person name="Armbrust E.V."/>
            <person name="Bowler C."/>
            <person name="Green B."/>
            <person name="Moulton V."/>
            <person name="Van Oosterhout C."/>
            <person name="Grigoriev I."/>
        </authorList>
    </citation>
    <scope>NUCLEOTIDE SEQUENCE [LARGE SCALE GENOMIC DNA]</scope>
    <source>
        <strain evidence="11 12">CCMP1102</strain>
    </source>
</reference>
<dbReference type="AlphaFoldDB" id="A0A1E7EQY7"/>
<dbReference type="OrthoDB" id="51963at2759"/>
<sequence>MTNRVAKRSKKRSSASNNNNNNSSASSSSSIVTATGGPDSVQYEFEWEAIEVGFLTRQKKEEPVVVTLACSDDNAEENEHVHTIHEYEYEYEHEHEHDQGSMNTSTPTKSSGDVLLRKVLSICIVILVILLIPVVTLLLMRRPPDNNVWTPPDYDFEFAPRTLVLNSGESIIASDLKKSPMNFVSPSGLYQLSLNQNGDLTIRSRKIINLNTTTSDANIVTSNWSDILWQKDGFPDNGVYTTTTSVDGNGDTTEIKKRNIKLSMQVDGNFVLRDTSAGEGITIWKSLTRQNPNAYFVFDDSGQIKVIDATTGYPLYLDGIPTKLSVQSNTNDDDDDDGKSTKNTDIATTTTSNIAGRGNLGPYPVRGIFYYPWFPTTWRSSDGNHLAHYIPKLGQYDSSHYDTIVNHVEQLDYGKIQLGISSWWGPDTKSDKARLLLMMDASWQKTEGRLKWCIYFEPQQGDDTVEGIRSKLKYLQEWFVDHPSYGRTIEDNKPVVFVYNKNSKDGTDCQKTSKLWSEANAPNNEWHIVLKLFNNAGFVNISPGFFHAKEEVPRLERLTSTEWTESVQKMSSLRDDDSNSDNIKWHLITSFNEAVEGTIIEATDEWDTKSGMGYFLDALHNN</sequence>
<dbReference type="EMBL" id="KV784381">
    <property type="protein sequence ID" value="OEU08315.1"/>
    <property type="molecule type" value="Genomic_DNA"/>
</dbReference>
<dbReference type="Proteomes" id="UP000095751">
    <property type="component" value="Unassembled WGS sequence"/>
</dbReference>
<evidence type="ECO:0000313" key="12">
    <source>
        <dbReference type="Proteomes" id="UP000095751"/>
    </source>
</evidence>
<feature type="region of interest" description="Disordered" evidence="9">
    <location>
        <begin position="326"/>
        <end position="345"/>
    </location>
</feature>
<keyword evidence="8 10" id="KW-0472">Membrane</keyword>
<gene>
    <name evidence="11" type="ORF">FRACYDRAFT_250104</name>
</gene>
<dbReference type="GO" id="GO:0016798">
    <property type="term" value="F:hydrolase activity, acting on glycosyl bonds"/>
    <property type="evidence" value="ECO:0007669"/>
    <property type="project" value="InterPro"/>
</dbReference>
<accession>A0A1E7EQY7</accession>
<evidence type="ECO:0000256" key="1">
    <source>
        <dbReference type="ARBA" id="ARBA00004323"/>
    </source>
</evidence>
<protein>
    <recommendedName>
        <fullName evidence="13">Bulb-type lectin domain-containing protein</fullName>
    </recommendedName>
</protein>
<proteinExistence type="inferred from homology"/>
<dbReference type="Pfam" id="PF16317">
    <property type="entry name" value="Glyco_hydro_99"/>
    <property type="match status" value="1"/>
</dbReference>
<dbReference type="Gene3D" id="3.20.20.80">
    <property type="entry name" value="Glycosidases"/>
    <property type="match status" value="1"/>
</dbReference>
<evidence type="ECO:0000256" key="4">
    <source>
        <dbReference type="ARBA" id="ARBA00022801"/>
    </source>
</evidence>
<dbReference type="KEGG" id="fcy:FRACYDRAFT_250104"/>
<evidence type="ECO:0000256" key="3">
    <source>
        <dbReference type="ARBA" id="ARBA00022692"/>
    </source>
</evidence>
<feature type="compositionally biased region" description="Basic residues" evidence="9">
    <location>
        <begin position="1"/>
        <end position="13"/>
    </location>
</feature>
<organism evidence="11 12">
    <name type="scientific">Fragilariopsis cylindrus CCMP1102</name>
    <dbReference type="NCBI Taxonomy" id="635003"/>
    <lineage>
        <taxon>Eukaryota</taxon>
        <taxon>Sar</taxon>
        <taxon>Stramenopiles</taxon>
        <taxon>Ochrophyta</taxon>
        <taxon>Bacillariophyta</taxon>
        <taxon>Bacillariophyceae</taxon>
        <taxon>Bacillariophycidae</taxon>
        <taxon>Bacillariales</taxon>
        <taxon>Bacillariaceae</taxon>
        <taxon>Fragilariopsis</taxon>
    </lineage>
</organism>
<evidence type="ECO:0000256" key="8">
    <source>
        <dbReference type="ARBA" id="ARBA00023136"/>
    </source>
</evidence>
<dbReference type="InterPro" id="IPR026071">
    <property type="entry name" value="Glyco_Hydrolase_99"/>
</dbReference>
<dbReference type="GO" id="GO:0000139">
    <property type="term" value="C:Golgi membrane"/>
    <property type="evidence" value="ECO:0007669"/>
    <property type="project" value="UniProtKB-SubCell"/>
</dbReference>
<comment type="subcellular location">
    <subcellularLocation>
        <location evidence="1">Golgi apparatus membrane</location>
        <topology evidence="1">Single-pass type II membrane protein</topology>
    </subcellularLocation>
</comment>
<dbReference type="InParanoid" id="A0A1E7EQY7"/>
<dbReference type="InterPro" id="IPR036426">
    <property type="entry name" value="Bulb-type_lectin_dom_sf"/>
</dbReference>
<feature type="region of interest" description="Disordered" evidence="9">
    <location>
        <begin position="1"/>
        <end position="33"/>
    </location>
</feature>